<dbReference type="EMBL" id="OX459948">
    <property type="protein sequence ID" value="CAI9155582.1"/>
    <property type="molecule type" value="Genomic_DNA"/>
</dbReference>
<sequence length="104" mass="11443">ELKTFHKETSKCRLPGGSTRAVALSLGGGVDATEAARIQSTRETQAVKGEPRGWLRWCALEVNLDVITGVESSKFSDLLLHKQPEIHPLFHCLTFQILSIIQSS</sequence>
<reference evidence="1" key="1">
    <citation type="submission" date="2023-04" db="EMBL/GenBank/DDBJ databases">
        <authorList>
            <consortium name="ELIXIR-Norway"/>
        </authorList>
    </citation>
    <scope>NUCLEOTIDE SEQUENCE [LARGE SCALE GENOMIC DNA]</scope>
</reference>
<dbReference type="Proteomes" id="UP001176941">
    <property type="component" value="Chromosome 12"/>
</dbReference>
<accession>A0ABN8Y1U4</accession>
<proteinExistence type="predicted"/>
<gene>
    <name evidence="1" type="ORF">MRATA1EN1_LOCUS4544</name>
</gene>
<protein>
    <submittedName>
        <fullName evidence="1">Uncharacterized protein</fullName>
    </submittedName>
</protein>
<evidence type="ECO:0000313" key="2">
    <source>
        <dbReference type="Proteomes" id="UP001176941"/>
    </source>
</evidence>
<name>A0ABN8Y1U4_RANTA</name>
<organism evidence="1 2">
    <name type="scientific">Rangifer tarandus platyrhynchus</name>
    <name type="common">Svalbard reindeer</name>
    <dbReference type="NCBI Taxonomy" id="3082113"/>
    <lineage>
        <taxon>Eukaryota</taxon>
        <taxon>Metazoa</taxon>
        <taxon>Chordata</taxon>
        <taxon>Craniata</taxon>
        <taxon>Vertebrata</taxon>
        <taxon>Euteleostomi</taxon>
        <taxon>Mammalia</taxon>
        <taxon>Eutheria</taxon>
        <taxon>Laurasiatheria</taxon>
        <taxon>Artiodactyla</taxon>
        <taxon>Ruminantia</taxon>
        <taxon>Pecora</taxon>
        <taxon>Cervidae</taxon>
        <taxon>Odocoileinae</taxon>
        <taxon>Rangifer</taxon>
    </lineage>
</organism>
<feature type="non-terminal residue" evidence="1">
    <location>
        <position position="104"/>
    </location>
</feature>
<keyword evidence="2" id="KW-1185">Reference proteome</keyword>
<evidence type="ECO:0000313" key="1">
    <source>
        <dbReference type="EMBL" id="CAI9155582.1"/>
    </source>
</evidence>